<name>A0A9W8J4Z2_9AGAR</name>
<organism evidence="3 4">
    <name type="scientific">Candolleomyces eurysporus</name>
    <dbReference type="NCBI Taxonomy" id="2828524"/>
    <lineage>
        <taxon>Eukaryota</taxon>
        <taxon>Fungi</taxon>
        <taxon>Dikarya</taxon>
        <taxon>Basidiomycota</taxon>
        <taxon>Agaricomycotina</taxon>
        <taxon>Agaricomycetes</taxon>
        <taxon>Agaricomycetidae</taxon>
        <taxon>Agaricales</taxon>
        <taxon>Agaricineae</taxon>
        <taxon>Psathyrellaceae</taxon>
        <taxon>Candolleomyces</taxon>
    </lineage>
</organism>
<protein>
    <recommendedName>
        <fullName evidence="2">Nephrocystin 3-like N-terminal domain-containing protein</fullName>
    </recommendedName>
</protein>
<gene>
    <name evidence="3" type="ORF">H1R20_g12516</name>
</gene>
<dbReference type="AlphaFoldDB" id="A0A9W8J4Z2"/>
<proteinExistence type="predicted"/>
<evidence type="ECO:0000313" key="3">
    <source>
        <dbReference type="EMBL" id="KAJ2924580.1"/>
    </source>
</evidence>
<evidence type="ECO:0000259" key="2">
    <source>
        <dbReference type="Pfam" id="PF24883"/>
    </source>
</evidence>
<feature type="domain" description="Nephrocystin 3-like N-terminal" evidence="2">
    <location>
        <begin position="17"/>
        <end position="120"/>
    </location>
</feature>
<keyword evidence="4" id="KW-1185">Reference proteome</keyword>
<dbReference type="EMBL" id="JANBPK010001214">
    <property type="protein sequence ID" value="KAJ2924580.1"/>
    <property type="molecule type" value="Genomic_DNA"/>
</dbReference>
<dbReference type="PANTHER" id="PTHR10039">
    <property type="entry name" value="AMELOGENIN"/>
    <property type="match status" value="1"/>
</dbReference>
<dbReference type="InterPro" id="IPR056884">
    <property type="entry name" value="NPHP3-like_N"/>
</dbReference>
<dbReference type="OrthoDB" id="3038309at2759"/>
<evidence type="ECO:0000313" key="4">
    <source>
        <dbReference type="Proteomes" id="UP001140091"/>
    </source>
</evidence>
<feature type="non-terminal residue" evidence="3">
    <location>
        <position position="608"/>
    </location>
</feature>
<dbReference type="Proteomes" id="UP001140091">
    <property type="component" value="Unassembled WGS sequence"/>
</dbReference>
<comment type="caution">
    <text evidence="3">The sequence shown here is derived from an EMBL/GenBank/DDBJ whole genome shotgun (WGS) entry which is preliminary data.</text>
</comment>
<sequence>MELEPPEDLRLDFSPLGATFFFWRTSHERNSPARFVITLAYQLALSIPELTAKIEDAVDQNPMILRKSLEAQLTKLIVEPFKALGSIDEIPNRLVIVDGLDECISSDQESRVEKKYAEDQEKVQTRVLDLIYTLQSHKLPLSFLVLSRPETWIKRHFESRPLRDVTEVLDLYEVGDHLRDVEKFLRDELSRIAESLDPLSDEHSLEEVEVKWPGEKTLQTLLSRTGGHILYAATVVRHLDDPYDDPRRRLTEILHGTAPTEKSVHPHSTPFASLYELYRQIMKSSPEDHRPVMVEVLEDLLASKSYFDPGIDQLPAAMKILDHLSGRTPGRGMKAIRGLHAVVRLTAEKGGVEEGSDDHPRTLKDYFIHSTFVEFLQTPEVSREFAVDGRRSFRRLLSGCLDSISGVTLDTKVDARHLRFALMAWPTFWSHTVWEPSEEEECLNQVNKLMSIDLMACFVHFLETEPTTSESRLTPVRMVYLPDNANILSQARGVPTTSIQGLIAHARSSLEAAVINMLNPEVLSGTSWESTIFPAELGWILWEVWWTRSSIQHYMSHDIIKALHALWSHPEHQELFVRVKRTQDAIFSERGGFEGLDFDVLLSEPQLE</sequence>
<accession>A0A9W8J4Z2</accession>
<dbReference type="PANTHER" id="PTHR10039:SF14">
    <property type="entry name" value="NACHT DOMAIN-CONTAINING PROTEIN"/>
    <property type="match status" value="1"/>
</dbReference>
<reference evidence="3" key="1">
    <citation type="submission" date="2022-06" db="EMBL/GenBank/DDBJ databases">
        <title>Genome Sequence of Candolleomyces eurysporus.</title>
        <authorList>
            <person name="Buettner E."/>
        </authorList>
    </citation>
    <scope>NUCLEOTIDE SEQUENCE</scope>
    <source>
        <strain evidence="3">VTCC 930004</strain>
    </source>
</reference>
<keyword evidence="1" id="KW-0677">Repeat</keyword>
<dbReference type="Pfam" id="PF24883">
    <property type="entry name" value="NPHP3_N"/>
    <property type="match status" value="1"/>
</dbReference>
<evidence type="ECO:0000256" key="1">
    <source>
        <dbReference type="ARBA" id="ARBA00022737"/>
    </source>
</evidence>